<evidence type="ECO:0000256" key="2">
    <source>
        <dbReference type="ARBA" id="ARBA00004304"/>
    </source>
</evidence>
<evidence type="ECO:0000256" key="5">
    <source>
        <dbReference type="ARBA" id="ARBA00022692"/>
    </source>
</evidence>
<evidence type="ECO:0000256" key="4">
    <source>
        <dbReference type="ARBA" id="ARBA00011351"/>
    </source>
</evidence>
<keyword evidence="6 9" id="KW-1133">Transmembrane helix</keyword>
<protein>
    <recommendedName>
        <fullName evidence="9">Cytochrome c oxidase assembly factor 3</fullName>
    </recommendedName>
</protein>
<dbReference type="InterPro" id="IPR018628">
    <property type="entry name" value="Coa3_CC"/>
</dbReference>
<keyword evidence="8 9" id="KW-0472">Membrane</keyword>
<keyword evidence="9" id="KW-0999">Mitochondrion inner membrane</keyword>
<evidence type="ECO:0000256" key="9">
    <source>
        <dbReference type="RuleBase" id="RU367056"/>
    </source>
</evidence>
<comment type="subcellular location">
    <subcellularLocation>
        <location evidence="2">Mitochondrion membrane</location>
        <topology evidence="2">Single-pass membrane protein</topology>
    </subcellularLocation>
</comment>
<dbReference type="Proteomes" id="UP001465976">
    <property type="component" value="Unassembled WGS sequence"/>
</dbReference>
<evidence type="ECO:0000256" key="7">
    <source>
        <dbReference type="ARBA" id="ARBA00023128"/>
    </source>
</evidence>
<evidence type="ECO:0000313" key="11">
    <source>
        <dbReference type="EMBL" id="KAL0573299.1"/>
    </source>
</evidence>
<sequence>MEGWNNKYVNPRKAAKSWRPTAGGMSPGLRRAREPFLVRNAITGVLLGTFAIGVYAYSIRAVRQDDFDDLDDEAKAKIEQERIERERERVMMGVLSVDEEKEAMDRAAGVVVDRVRQGQGISTGAKTLGDMDVARSIVDEIVTEHVTPATPLASTRQRGLLVGSALDRRFPWLLDPIGKTLVWGAPPVDYLGSVRQRKS</sequence>
<name>A0ABR3FDE7_9AGAR</name>
<reference evidence="11 12" key="1">
    <citation type="submission" date="2024-02" db="EMBL/GenBank/DDBJ databases">
        <title>A draft genome for the cacao thread blight pathogen Marasmius crinis-equi.</title>
        <authorList>
            <person name="Cohen S.P."/>
            <person name="Baruah I.K."/>
            <person name="Amoako-Attah I."/>
            <person name="Bukari Y."/>
            <person name="Meinhardt L.W."/>
            <person name="Bailey B.A."/>
        </authorList>
    </citation>
    <scope>NUCLEOTIDE SEQUENCE [LARGE SCALE GENOMIC DNA]</scope>
    <source>
        <strain evidence="11 12">GH-76</strain>
    </source>
</reference>
<dbReference type="PANTHER" id="PTHR15642">
    <property type="entry name" value="CYTOCHROME C OXIDASE ASSEMBLY FACTOR 3, MITOCHONDRIAL"/>
    <property type="match status" value="1"/>
</dbReference>
<comment type="subunit">
    <text evidence="4 9">Component of 250-400 kDa complexes called cytochrome oxidase assembly intermediates or COA complexes.</text>
</comment>
<evidence type="ECO:0000256" key="6">
    <source>
        <dbReference type="ARBA" id="ARBA00022989"/>
    </source>
</evidence>
<organism evidence="11 12">
    <name type="scientific">Marasmius crinis-equi</name>
    <dbReference type="NCBI Taxonomy" id="585013"/>
    <lineage>
        <taxon>Eukaryota</taxon>
        <taxon>Fungi</taxon>
        <taxon>Dikarya</taxon>
        <taxon>Basidiomycota</taxon>
        <taxon>Agaricomycotina</taxon>
        <taxon>Agaricomycetes</taxon>
        <taxon>Agaricomycetidae</taxon>
        <taxon>Agaricales</taxon>
        <taxon>Marasmiineae</taxon>
        <taxon>Marasmiaceae</taxon>
        <taxon>Marasmius</taxon>
    </lineage>
</organism>
<keyword evidence="12" id="KW-1185">Reference proteome</keyword>
<keyword evidence="5 9" id="KW-0812">Transmembrane</keyword>
<evidence type="ECO:0000259" key="10">
    <source>
        <dbReference type="Pfam" id="PF09813"/>
    </source>
</evidence>
<feature type="transmembrane region" description="Helical" evidence="9">
    <location>
        <begin position="36"/>
        <end position="57"/>
    </location>
</feature>
<evidence type="ECO:0000256" key="1">
    <source>
        <dbReference type="ARBA" id="ARBA00003064"/>
    </source>
</evidence>
<dbReference type="Pfam" id="PF09813">
    <property type="entry name" value="Coa3_cc"/>
    <property type="match status" value="1"/>
</dbReference>
<comment type="caution">
    <text evidence="11">The sequence shown here is derived from an EMBL/GenBank/DDBJ whole genome shotgun (WGS) entry which is preliminary data.</text>
</comment>
<keyword evidence="7 9" id="KW-0496">Mitochondrion</keyword>
<evidence type="ECO:0000256" key="3">
    <source>
        <dbReference type="ARBA" id="ARBA00007035"/>
    </source>
</evidence>
<comment type="function">
    <text evidence="1 9">Required for assembly of cytochrome c oxidase (complex IV).</text>
</comment>
<comment type="similarity">
    <text evidence="3 9">Belongs to the COA3 family.</text>
</comment>
<evidence type="ECO:0000256" key="8">
    <source>
        <dbReference type="ARBA" id="ARBA00023136"/>
    </source>
</evidence>
<accession>A0ABR3FDE7</accession>
<proteinExistence type="inferred from homology"/>
<feature type="domain" description="Cytochrome c oxidase assembly factor 3 mitochondrial coiled-coil" evidence="10">
    <location>
        <begin position="28"/>
        <end position="73"/>
    </location>
</feature>
<gene>
    <name evidence="11" type="ORF">V5O48_008662</name>
</gene>
<dbReference type="InterPro" id="IPR041752">
    <property type="entry name" value="Coa3"/>
</dbReference>
<dbReference type="PANTHER" id="PTHR15642:SF3">
    <property type="entry name" value="CYTOCHROME C OXIDASE ASSEMBLY FACTOR 3 HOMOLOG, MITOCHONDRIAL"/>
    <property type="match status" value="1"/>
</dbReference>
<evidence type="ECO:0000313" key="12">
    <source>
        <dbReference type="Proteomes" id="UP001465976"/>
    </source>
</evidence>
<dbReference type="EMBL" id="JBAHYK010000519">
    <property type="protein sequence ID" value="KAL0573299.1"/>
    <property type="molecule type" value="Genomic_DNA"/>
</dbReference>